<feature type="transmembrane region" description="Helical" evidence="1">
    <location>
        <begin position="83"/>
        <end position="102"/>
    </location>
</feature>
<dbReference type="Proteomes" id="UP000693941">
    <property type="component" value="Chromosome"/>
</dbReference>
<dbReference type="EMBL" id="CP077715">
    <property type="protein sequence ID" value="QXJ32091.1"/>
    <property type="molecule type" value="Genomic_DNA"/>
</dbReference>
<evidence type="ECO:0000313" key="3">
    <source>
        <dbReference type="Proteomes" id="UP000693941"/>
    </source>
</evidence>
<keyword evidence="1" id="KW-0812">Transmembrane</keyword>
<keyword evidence="1" id="KW-1133">Transmembrane helix</keyword>
<gene>
    <name evidence="2" type="ORF">J5U21_01742</name>
</gene>
<evidence type="ECO:0008006" key="4">
    <source>
        <dbReference type="Google" id="ProtNLM"/>
    </source>
</evidence>
<evidence type="ECO:0000256" key="1">
    <source>
        <dbReference type="SAM" id="Phobius"/>
    </source>
</evidence>
<feature type="transmembrane region" description="Helical" evidence="1">
    <location>
        <begin position="53"/>
        <end position="71"/>
    </location>
</feature>
<proteinExistence type="predicted"/>
<dbReference type="AlphaFoldDB" id="A0A8F5BV93"/>
<protein>
    <recommendedName>
        <fullName evidence="4">DUF5658 domain-containing protein</fullName>
    </recommendedName>
</protein>
<reference evidence="2" key="1">
    <citation type="journal article" date="2021" name="Environ. Microbiol.">
        <title>New insights into the diversity and evolution of the archaeal mobilome from three complete genomes of Saccharolobus shibatae.</title>
        <authorList>
            <person name="Medvedeva S."/>
            <person name="Brandt D."/>
            <person name="Cvirkaite-Krupovic V."/>
            <person name="Liu Y."/>
            <person name="Severinov K."/>
            <person name="Ishino S."/>
            <person name="Ishino Y."/>
            <person name="Prangishvili D."/>
            <person name="Kalinowski J."/>
            <person name="Krupovic M."/>
        </authorList>
    </citation>
    <scope>NUCLEOTIDE SEQUENCE</scope>
    <source>
        <strain evidence="2">BEU9</strain>
    </source>
</reference>
<feature type="transmembrane region" description="Helical" evidence="1">
    <location>
        <begin position="7"/>
        <end position="33"/>
    </location>
</feature>
<name>A0A8F5BV93_9CREN</name>
<sequence>MRLGVRTLWLIIIICNIIDLLCSYGLYTGYIAITGGFVEVAPIAKIVENNGVLVLPDLISLKIIGLSLTYWDTKFFPRSKTLILKILASVSLLLVIYEIFILPRLSTIL</sequence>
<accession>A0A8F5BV93</accession>
<keyword evidence="1" id="KW-0472">Membrane</keyword>
<evidence type="ECO:0000313" key="2">
    <source>
        <dbReference type="EMBL" id="QXJ32091.1"/>
    </source>
</evidence>
<dbReference type="GeneID" id="65560221"/>
<organism evidence="2 3">
    <name type="scientific">Saccharolobus shibatae</name>
    <dbReference type="NCBI Taxonomy" id="2286"/>
    <lineage>
        <taxon>Archaea</taxon>
        <taxon>Thermoproteota</taxon>
        <taxon>Thermoprotei</taxon>
        <taxon>Sulfolobales</taxon>
        <taxon>Sulfolobaceae</taxon>
        <taxon>Saccharolobus</taxon>
    </lineage>
</organism>
<dbReference type="RefSeq" id="WP_218260528.1">
    <property type="nucleotide sequence ID" value="NZ_CP077715.1"/>
</dbReference>